<reference evidence="2" key="1">
    <citation type="submission" date="2020-03" db="EMBL/GenBank/DDBJ databases">
        <title>Genome of Pelagibius litoralis DSM 21314T.</title>
        <authorList>
            <person name="Wang G."/>
        </authorList>
    </citation>
    <scope>NUCLEOTIDE SEQUENCE</scope>
    <source>
        <strain evidence="2">DSM 21314</strain>
    </source>
</reference>
<name>A0A967EZL6_9PROT</name>
<feature type="domain" description="Calcineurin-like phosphoesterase" evidence="1">
    <location>
        <begin position="1"/>
        <end position="220"/>
    </location>
</feature>
<organism evidence="2 3">
    <name type="scientific">Pelagibius litoralis</name>
    <dbReference type="NCBI Taxonomy" id="374515"/>
    <lineage>
        <taxon>Bacteria</taxon>
        <taxon>Pseudomonadati</taxon>
        <taxon>Pseudomonadota</taxon>
        <taxon>Alphaproteobacteria</taxon>
        <taxon>Rhodospirillales</taxon>
        <taxon>Rhodovibrionaceae</taxon>
        <taxon>Pelagibius</taxon>
    </lineage>
</organism>
<proteinExistence type="predicted"/>
<gene>
    <name evidence="2" type="ORF">HBA54_17280</name>
</gene>
<evidence type="ECO:0000313" key="2">
    <source>
        <dbReference type="EMBL" id="NIA70361.1"/>
    </source>
</evidence>
<evidence type="ECO:0000313" key="3">
    <source>
        <dbReference type="Proteomes" id="UP000761264"/>
    </source>
</evidence>
<dbReference type="InterPro" id="IPR029052">
    <property type="entry name" value="Metallo-depent_PP-like"/>
</dbReference>
<protein>
    <submittedName>
        <fullName evidence="2">Metallophosphoesterase</fullName>
    </submittedName>
</protein>
<sequence length="255" mass="28736">MKICILSDLHLEFADFSPPPIEADVIVLAGDIWLRDLGITWAAESFPPEKTVYVLGNHEPYGADLDESVTRCRETAKQHGVHFLEDEVAVIGGVRFIGATLWSDFRLMGDGMERSYAMDLADRHVNDFRQITVVNDMGQHLGFTARNAVARHIASRQFIERALSLRFPGPTVIVTHFLPSHLSISAKFYNSWFNPYFCSDLTALIRERQPALWIHGHTHESCDYSIGSTRVVCNPRGYLPHDANPSFRPDLTVAL</sequence>
<dbReference type="SUPFAM" id="SSF56300">
    <property type="entry name" value="Metallo-dependent phosphatases"/>
    <property type="match status" value="1"/>
</dbReference>
<dbReference type="Gene3D" id="3.60.21.10">
    <property type="match status" value="1"/>
</dbReference>
<dbReference type="PANTHER" id="PTHR37844">
    <property type="entry name" value="SER/THR PROTEIN PHOSPHATASE SUPERFAMILY (AFU_ORTHOLOGUE AFUA_1G14840)"/>
    <property type="match status" value="1"/>
</dbReference>
<keyword evidence="3" id="KW-1185">Reference proteome</keyword>
<dbReference type="Pfam" id="PF00149">
    <property type="entry name" value="Metallophos"/>
    <property type="match status" value="1"/>
</dbReference>
<dbReference type="AlphaFoldDB" id="A0A967EZL6"/>
<dbReference type="EMBL" id="JAAQPH010000013">
    <property type="protein sequence ID" value="NIA70361.1"/>
    <property type="molecule type" value="Genomic_DNA"/>
</dbReference>
<evidence type="ECO:0000259" key="1">
    <source>
        <dbReference type="Pfam" id="PF00149"/>
    </source>
</evidence>
<dbReference type="Proteomes" id="UP000761264">
    <property type="component" value="Unassembled WGS sequence"/>
</dbReference>
<dbReference type="GO" id="GO:0016787">
    <property type="term" value="F:hydrolase activity"/>
    <property type="evidence" value="ECO:0007669"/>
    <property type="project" value="InterPro"/>
</dbReference>
<dbReference type="PANTHER" id="PTHR37844:SF2">
    <property type="entry name" value="SER_THR PROTEIN PHOSPHATASE SUPERFAMILY (AFU_ORTHOLOGUE AFUA_1G14840)"/>
    <property type="match status" value="1"/>
</dbReference>
<dbReference type="RefSeq" id="WP_167226865.1">
    <property type="nucleotide sequence ID" value="NZ_JAAQPH010000013.1"/>
</dbReference>
<accession>A0A967EZL6</accession>
<comment type="caution">
    <text evidence="2">The sequence shown here is derived from an EMBL/GenBank/DDBJ whole genome shotgun (WGS) entry which is preliminary data.</text>
</comment>
<dbReference type="InterPro" id="IPR004843">
    <property type="entry name" value="Calcineurin-like_PHP"/>
</dbReference>